<evidence type="ECO:0000259" key="1">
    <source>
        <dbReference type="PROSITE" id="PS50234"/>
    </source>
</evidence>
<evidence type="ECO:0000313" key="2">
    <source>
        <dbReference type="EMBL" id="RJP17044.1"/>
    </source>
</evidence>
<organism evidence="2 3">
    <name type="scientific">Abyssobacteria bacterium (strain SURF_5)</name>
    <dbReference type="NCBI Taxonomy" id="2093360"/>
    <lineage>
        <taxon>Bacteria</taxon>
        <taxon>Pseudomonadati</taxon>
        <taxon>Candidatus Hydrogenedentota</taxon>
        <taxon>Candidatus Abyssobacteria</taxon>
    </lineage>
</organism>
<dbReference type="CDD" id="cd00198">
    <property type="entry name" value="vWFA"/>
    <property type="match status" value="1"/>
</dbReference>
<protein>
    <submittedName>
        <fullName evidence="2">VWA domain-containing protein</fullName>
    </submittedName>
</protein>
<dbReference type="InterPro" id="IPR054251">
    <property type="entry name" value="DUF6982"/>
</dbReference>
<dbReference type="InterPro" id="IPR008984">
    <property type="entry name" value="SMAD_FHA_dom_sf"/>
</dbReference>
<dbReference type="InterPro" id="IPR036465">
    <property type="entry name" value="vWFA_dom_sf"/>
</dbReference>
<dbReference type="InterPro" id="IPR000253">
    <property type="entry name" value="FHA_dom"/>
</dbReference>
<comment type="caution">
    <text evidence="2">The sequence shown here is derived from an EMBL/GenBank/DDBJ whole genome shotgun (WGS) entry which is preliminary data.</text>
</comment>
<dbReference type="EMBL" id="QZKU01000122">
    <property type="protein sequence ID" value="RJP17044.1"/>
    <property type="molecule type" value="Genomic_DNA"/>
</dbReference>
<sequence>MDDALLRLAYICFLSGRGTQASIQSRSLRNWETEMTDPISGRYRCGLVAILFALAAVLLWPTEASTAKSRDLVVVLDVSSSMFDLFDTAKAEAKQFISSAQVGDRVTVITFGEKSNLLIRSRVKSSHTIGRILSEVDMLSPVDLNTNLPMAMERGLREMEQFYEEDPDAERTLMWLSDDKDNPPKDIPNLITFSSLKEEHSNRMPDHNWFVFQKPIETETHQEMDWFMDWAKRNHMLLRVEAAGRDLGSLTLPQNETEFTVTFTPDSAGVWGTSFSVVAEVIDEERGNYTASVPVKPPVVVCDSKPWTQAFQISLPDRTGSYVCRVSFVLPSDKLLEIQPPQLALEARVRAEVSKIAAQAETIEKTFDTQYHATLQNRASQESSFAREIRGQLVGEFVKAVERKTVVFGPIVSGGQYLESTPLVVTGDVPTESIQMKSSFTLPEGIELQPQFRKEEGKVIADLCLLVNEAMLPEDGWEVKGFISFLVDNSKAKVTPAAIPIRFYTRPDISAWGRRELAMNPAYARVSGAATALVQLSLKLAKVLVPLAILWFFVYLVKRYFFVTTDLVGMLEIAKNPTKHRIRYFNLQRLGKLKKRNSLTIGRSRKADIVLPHPSVADIQAKIMTTKIDASIIIFIQPLEGNQIKVNDITYSRQKEISDCDKLTIGEFVFVYKRPEVYRETVVHYADGANLRGTLISWDIDSPNFDFLPINAPSLNSKMSINFNELKMVTFIRKAERFSLDRLLGSGRPIGYPVEVFFKDGELLEGYMMGETGEWSKRFYVIPKDAEEIALVLVERAAVESVFKRDPFKQSFFSLRRVLRALVPNTSH</sequence>
<dbReference type="Gene3D" id="3.40.50.410">
    <property type="entry name" value="von Willebrand factor, type A domain"/>
    <property type="match status" value="1"/>
</dbReference>
<dbReference type="PROSITE" id="PS50234">
    <property type="entry name" value="VWFA"/>
    <property type="match status" value="1"/>
</dbReference>
<gene>
    <name evidence="2" type="ORF">C4520_17730</name>
</gene>
<evidence type="ECO:0000313" key="3">
    <source>
        <dbReference type="Proteomes" id="UP000265882"/>
    </source>
</evidence>
<dbReference type="Pfam" id="PF22478">
    <property type="entry name" value="DUF6982"/>
    <property type="match status" value="1"/>
</dbReference>
<dbReference type="SUPFAM" id="SSF53300">
    <property type="entry name" value="vWA-like"/>
    <property type="match status" value="1"/>
</dbReference>
<dbReference type="AlphaFoldDB" id="A0A3A4NMU9"/>
<dbReference type="Pfam" id="PF13519">
    <property type="entry name" value="VWA_2"/>
    <property type="match status" value="1"/>
</dbReference>
<dbReference type="SMART" id="SM00327">
    <property type="entry name" value="VWA"/>
    <property type="match status" value="1"/>
</dbReference>
<name>A0A3A4NMU9_ABYX5</name>
<dbReference type="SUPFAM" id="SSF49879">
    <property type="entry name" value="SMAD/FHA domain"/>
    <property type="match status" value="1"/>
</dbReference>
<dbReference type="InterPro" id="IPR002035">
    <property type="entry name" value="VWF_A"/>
</dbReference>
<reference evidence="2 3" key="1">
    <citation type="journal article" date="2017" name="ISME J.">
        <title>Energy and carbon metabolisms in a deep terrestrial subsurface fluid microbial community.</title>
        <authorList>
            <person name="Momper L."/>
            <person name="Jungbluth S.P."/>
            <person name="Lee M.D."/>
            <person name="Amend J.P."/>
        </authorList>
    </citation>
    <scope>NUCLEOTIDE SEQUENCE [LARGE SCALE GENOMIC DNA]</scope>
    <source>
        <strain evidence="2">SURF_5</strain>
    </source>
</reference>
<accession>A0A3A4NMU9</accession>
<dbReference type="Gene3D" id="2.60.200.20">
    <property type="match status" value="1"/>
</dbReference>
<feature type="domain" description="VWFA" evidence="1">
    <location>
        <begin position="71"/>
        <end position="187"/>
    </location>
</feature>
<dbReference type="Pfam" id="PF00498">
    <property type="entry name" value="FHA"/>
    <property type="match status" value="1"/>
</dbReference>
<proteinExistence type="predicted"/>
<dbReference type="Proteomes" id="UP000265882">
    <property type="component" value="Unassembled WGS sequence"/>
</dbReference>